<evidence type="ECO:0000259" key="7">
    <source>
        <dbReference type="Pfam" id="PF00482"/>
    </source>
</evidence>
<feature type="transmembrane region" description="Helical" evidence="6">
    <location>
        <begin position="98"/>
        <end position="118"/>
    </location>
</feature>
<keyword evidence="3 6" id="KW-0812">Transmembrane</keyword>
<feature type="transmembrane region" description="Helical" evidence="6">
    <location>
        <begin position="130"/>
        <end position="149"/>
    </location>
</feature>
<evidence type="ECO:0000256" key="1">
    <source>
        <dbReference type="ARBA" id="ARBA00004651"/>
    </source>
</evidence>
<comment type="subcellular location">
    <subcellularLocation>
        <location evidence="1">Cell membrane</location>
        <topology evidence="1">Multi-pass membrane protein</topology>
    </subcellularLocation>
</comment>
<dbReference type="Pfam" id="PF00482">
    <property type="entry name" value="T2SSF"/>
    <property type="match status" value="1"/>
</dbReference>
<name>A0ABM9JYZ3_9RALS</name>
<organism evidence="8 9">
    <name type="scientific">Ralstonia flaminis</name>
    <dbReference type="NCBI Taxonomy" id="3058597"/>
    <lineage>
        <taxon>Bacteria</taxon>
        <taxon>Pseudomonadati</taxon>
        <taxon>Pseudomonadota</taxon>
        <taxon>Betaproteobacteria</taxon>
        <taxon>Burkholderiales</taxon>
        <taxon>Burkholderiaceae</taxon>
        <taxon>Ralstonia</taxon>
    </lineage>
</organism>
<feature type="transmembrane region" description="Helical" evidence="6">
    <location>
        <begin position="279"/>
        <end position="301"/>
    </location>
</feature>
<proteinExistence type="predicted"/>
<evidence type="ECO:0000256" key="6">
    <source>
        <dbReference type="SAM" id="Phobius"/>
    </source>
</evidence>
<protein>
    <recommendedName>
        <fullName evidence="7">Type II secretion system protein GspF domain-containing protein</fullName>
    </recommendedName>
</protein>
<dbReference type="InterPro" id="IPR018076">
    <property type="entry name" value="T2SS_GspF_dom"/>
</dbReference>
<accession>A0ABM9JYZ3</accession>
<reference evidence="8 9" key="1">
    <citation type="submission" date="2023-07" db="EMBL/GenBank/DDBJ databases">
        <authorList>
            <person name="Peeters C."/>
        </authorList>
    </citation>
    <scope>NUCLEOTIDE SEQUENCE [LARGE SCALE GENOMIC DNA]</scope>
    <source>
        <strain evidence="8 9">LMG 18101</strain>
    </source>
</reference>
<gene>
    <name evidence="8" type="ORF">LMG18101_00477</name>
</gene>
<evidence type="ECO:0000256" key="3">
    <source>
        <dbReference type="ARBA" id="ARBA00022692"/>
    </source>
</evidence>
<evidence type="ECO:0000256" key="5">
    <source>
        <dbReference type="ARBA" id="ARBA00023136"/>
    </source>
</evidence>
<feature type="domain" description="Type II secretion system protein GspF" evidence="7">
    <location>
        <begin position="168"/>
        <end position="296"/>
    </location>
</feature>
<dbReference type="RefSeq" id="WP_316679985.1">
    <property type="nucleotide sequence ID" value="NZ_CATZLL010000001.1"/>
</dbReference>
<keyword evidence="2" id="KW-1003">Cell membrane</keyword>
<keyword evidence="5 6" id="KW-0472">Membrane</keyword>
<evidence type="ECO:0000256" key="2">
    <source>
        <dbReference type="ARBA" id="ARBA00022475"/>
    </source>
</evidence>
<dbReference type="PANTHER" id="PTHR35007:SF2">
    <property type="entry name" value="PILUS ASSEMBLE PROTEIN"/>
    <property type="match status" value="1"/>
</dbReference>
<dbReference type="Proteomes" id="UP001189757">
    <property type="component" value="Unassembled WGS sequence"/>
</dbReference>
<evidence type="ECO:0000313" key="9">
    <source>
        <dbReference type="Proteomes" id="UP001189757"/>
    </source>
</evidence>
<dbReference type="EMBL" id="CATZLL010000001">
    <property type="protein sequence ID" value="CAJ0808965.1"/>
    <property type="molecule type" value="Genomic_DNA"/>
</dbReference>
<keyword evidence="4 6" id="KW-1133">Transmembrane helix</keyword>
<evidence type="ECO:0000256" key="4">
    <source>
        <dbReference type="ARBA" id="ARBA00022989"/>
    </source>
</evidence>
<comment type="caution">
    <text evidence="8">The sequence shown here is derived from an EMBL/GenBank/DDBJ whole genome shotgun (WGS) entry which is preliminary data.</text>
</comment>
<evidence type="ECO:0000313" key="8">
    <source>
        <dbReference type="EMBL" id="CAJ0808965.1"/>
    </source>
</evidence>
<dbReference type="PANTHER" id="PTHR35007">
    <property type="entry name" value="INTEGRAL MEMBRANE PROTEIN-RELATED"/>
    <property type="match status" value="1"/>
</dbReference>
<keyword evidence="9" id="KW-1185">Reference proteome</keyword>
<feature type="transmembrane region" description="Helical" evidence="6">
    <location>
        <begin position="6"/>
        <end position="27"/>
    </location>
</feature>
<sequence length="314" mass="34674">MQIAQTVLLGGTFIIVFGAVLIALSVLRPSALQRRLGQIDREAPGLVPQENPYDWLRKVGQIAKPLAKASLPKEGWEQSNLRTRFVHAGWRSPEAPTIYFGIKTLLAAGMPLLLSVALLGRFDANHQNEYLTVLFAAALLGFYLPNIALKMKIRRRQRDIFEAFPDSLDLIMVCVEAGLGLDAAVLRVVEEMRTARPALAEEYELLTLELRAGLAREKALRNLAARTGVEDVSMLVAMLIQADRFGTSVADSLRVHSDMLRTKRHMLAEERAAKIGTKILFPLIFCIFPSLFVVLLGPAAIQVIGALRSVAIQQ</sequence>